<feature type="compositionally biased region" description="Low complexity" evidence="1">
    <location>
        <begin position="361"/>
        <end position="377"/>
    </location>
</feature>
<keyword evidence="3" id="KW-1185">Reference proteome</keyword>
<dbReference type="Proteomes" id="UP001295423">
    <property type="component" value="Unassembled WGS sequence"/>
</dbReference>
<protein>
    <submittedName>
        <fullName evidence="2">Uncharacterized protein</fullName>
    </submittedName>
</protein>
<reference evidence="2" key="1">
    <citation type="submission" date="2023-08" db="EMBL/GenBank/DDBJ databases">
        <authorList>
            <person name="Audoor S."/>
            <person name="Bilcke G."/>
        </authorList>
    </citation>
    <scope>NUCLEOTIDE SEQUENCE</scope>
</reference>
<feature type="region of interest" description="Disordered" evidence="1">
    <location>
        <begin position="1"/>
        <end position="120"/>
    </location>
</feature>
<proteinExistence type="predicted"/>
<dbReference type="AlphaFoldDB" id="A0AAD2CTW3"/>
<accession>A0AAD2CTW3</accession>
<dbReference type="EMBL" id="CAKOGP040001001">
    <property type="protein sequence ID" value="CAJ1941353.1"/>
    <property type="molecule type" value="Genomic_DNA"/>
</dbReference>
<evidence type="ECO:0000313" key="3">
    <source>
        <dbReference type="Proteomes" id="UP001295423"/>
    </source>
</evidence>
<sequence length="524" mass="58254">MFPSASISNQEEDRHMTGSTTGSWLGAGIYVPPKDFPEMVDASTRTRSKSSRSRGSRHSKGSKASKGSKRNNSITPGDDNFDEGFGGIQFVGGPETNALALTTPPRGGDIKKPQSPSPTSIVEEQLRSLHDSFAKTLFGCQEDSTAVGNVEDNTKKNSTRIYPRNKSNEIPRQELTSNFSMFHSFGNACAPEMMTKMISGSSVVGEEKKDDEPIPLKKKRTKKRSTKEKAISIPETSEVLHPMDELIVSDSNPHEVSRGVSELTMRSSYARVHAPVPAQRRMAYYAVGKHNKQNARGGNRRCYFSGKLIVGDNPFYAGCVKQGMRTLVVFCLPSALGLPKQEIKPERKHSFVKSMMSRSSSRFSSTTSTTTSESAVSDGDDDDFDVNSRLDKDYLLAVLPEPSDELLVLMHQKYPGDYRTLPDQVRAPDSWRLYIQFCFFSGLPIAEGECYYKIKSEISQDDYGESIVLCHDIMLAVNGASSDMVRLPNLKTFQYLKKHYPQQSEKLPASVFERSSWEVVLPEI</sequence>
<gene>
    <name evidence="2" type="ORF">CYCCA115_LOCUS7479</name>
</gene>
<comment type="caution">
    <text evidence="2">The sequence shown here is derived from an EMBL/GenBank/DDBJ whole genome shotgun (WGS) entry which is preliminary data.</text>
</comment>
<evidence type="ECO:0000256" key="1">
    <source>
        <dbReference type="SAM" id="MobiDB-lite"/>
    </source>
</evidence>
<name>A0AAD2CTW3_9STRA</name>
<feature type="region of interest" description="Disordered" evidence="1">
    <location>
        <begin position="361"/>
        <end position="382"/>
    </location>
</feature>
<organism evidence="2 3">
    <name type="scientific">Cylindrotheca closterium</name>
    <dbReference type="NCBI Taxonomy" id="2856"/>
    <lineage>
        <taxon>Eukaryota</taxon>
        <taxon>Sar</taxon>
        <taxon>Stramenopiles</taxon>
        <taxon>Ochrophyta</taxon>
        <taxon>Bacillariophyta</taxon>
        <taxon>Bacillariophyceae</taxon>
        <taxon>Bacillariophycidae</taxon>
        <taxon>Bacillariales</taxon>
        <taxon>Bacillariaceae</taxon>
        <taxon>Cylindrotheca</taxon>
    </lineage>
</organism>
<evidence type="ECO:0000313" key="2">
    <source>
        <dbReference type="EMBL" id="CAJ1941353.1"/>
    </source>
</evidence>
<feature type="compositionally biased region" description="Basic residues" evidence="1">
    <location>
        <begin position="46"/>
        <end position="69"/>
    </location>
</feature>